<evidence type="ECO:0008006" key="4">
    <source>
        <dbReference type="Google" id="ProtNLM"/>
    </source>
</evidence>
<dbReference type="EMBL" id="KP796148">
    <property type="protein sequence ID" value="AKT72749.1"/>
    <property type="molecule type" value="Genomic_DNA"/>
</dbReference>
<feature type="compositionally biased region" description="Polar residues" evidence="1">
    <location>
        <begin position="145"/>
        <end position="159"/>
    </location>
</feature>
<reference evidence="2 3" key="1">
    <citation type="journal article" date="2016" name="BMC Genomics">
        <title>A novel strain of cynomolgus macaque cytomegalovirus: implications for host-virus co-evolution.</title>
        <authorList>
            <person name="Russell J.N."/>
            <person name="Marsh A.K."/>
            <person name="Willer D.O."/>
            <person name="Ambagala A.P."/>
            <person name="Dzamba M."/>
            <person name="Chan J.K."/>
            <person name="Pilon R."/>
            <person name="Fournier J."/>
            <person name="Brudno M."/>
            <person name="Antony J.M."/>
            <person name="Sandstrom P."/>
            <person name="Evans B.J."/>
            <person name="MacDonald K.S."/>
        </authorList>
    </citation>
    <scope>NUCLEOTIDE SEQUENCE [LARGE SCALE GENOMIC DNA]</scope>
    <source>
        <strain evidence="2">Mauritius</strain>
    </source>
</reference>
<sequence>MRASGDSCRFNTPRFPIGARRGKCVRSPLPWRQRRPPLYSADSLRTCCAAGRRANMALVPCSSATERDELLERVEELVDAFDTPWWRACGRAFVNTMEWEATRYIYTRERQKWSNILLSFAARWLVEYLCPTKYTYASECEEYAQQSDPRQNHNVAKQEQQARYEPEACVQQPVRRRDEAIGTILSGEVVRPTQQWSAQQQEEAERRHSALEAWNWHFGDAKGENGQQRDEL</sequence>
<proteinExistence type="predicted"/>
<evidence type="ECO:0000313" key="2">
    <source>
        <dbReference type="EMBL" id="AKT72749.1"/>
    </source>
</evidence>
<accession>A0A0K1H0G5</accession>
<evidence type="ECO:0000256" key="1">
    <source>
        <dbReference type="SAM" id="MobiDB-lite"/>
    </source>
</evidence>
<organism evidence="2 3">
    <name type="scientific">Cynomolgus macaque cytomegalovirus strain Mauritius</name>
    <dbReference type="NCBI Taxonomy" id="1690255"/>
    <lineage>
        <taxon>Viruses</taxon>
        <taxon>Duplodnaviria</taxon>
        <taxon>Heunggongvirae</taxon>
        <taxon>Peploviricota</taxon>
        <taxon>Herviviricetes</taxon>
        <taxon>Herpesvirales</taxon>
        <taxon>Orthoherpesviridae</taxon>
        <taxon>Betaherpesvirinae</taxon>
        <taxon>Cytomegalovirus</taxon>
        <taxon>Cytomegalovirus macacinebeta3</taxon>
    </lineage>
</organism>
<feature type="region of interest" description="Disordered" evidence="1">
    <location>
        <begin position="145"/>
        <end position="169"/>
    </location>
</feature>
<dbReference type="Proteomes" id="UP000118435">
    <property type="component" value="Segment"/>
</dbReference>
<name>A0A0K1H0G5_9BETA</name>
<protein>
    <recommendedName>
        <fullName evidence="4">Rh04</fullName>
    </recommendedName>
</protein>
<gene>
    <name evidence="2" type="primary">Cy05</name>
</gene>
<evidence type="ECO:0000313" key="3">
    <source>
        <dbReference type="Proteomes" id="UP000118435"/>
    </source>
</evidence>